<dbReference type="RefSeq" id="WP_152759161.1">
    <property type="nucleotide sequence ID" value="NZ_WHLY01000002.1"/>
</dbReference>
<comment type="caution">
    <text evidence="3">The sequence shown here is derived from an EMBL/GenBank/DDBJ whole genome shotgun (WGS) entry which is preliminary data.</text>
</comment>
<feature type="domain" description="IPT/TIG" evidence="2">
    <location>
        <begin position="126"/>
        <end position="198"/>
    </location>
</feature>
<gene>
    <name evidence="3" type="ORF">GBK04_09915</name>
</gene>
<evidence type="ECO:0000313" key="3">
    <source>
        <dbReference type="EMBL" id="MPR33675.1"/>
    </source>
</evidence>
<evidence type="ECO:0000256" key="1">
    <source>
        <dbReference type="SAM" id="SignalP"/>
    </source>
</evidence>
<dbReference type="SUPFAM" id="SSF81296">
    <property type="entry name" value="E set domains"/>
    <property type="match status" value="2"/>
</dbReference>
<name>A0A7C9BIC6_9BACT</name>
<reference evidence="3 4" key="1">
    <citation type="submission" date="2019-10" db="EMBL/GenBank/DDBJ databases">
        <title>Draft Genome Sequence of Cytophagaceae sp. SJW1-29.</title>
        <authorList>
            <person name="Choi A."/>
        </authorList>
    </citation>
    <scope>NUCLEOTIDE SEQUENCE [LARGE SCALE GENOMIC DNA]</scope>
    <source>
        <strain evidence="3 4">SJW1-29</strain>
    </source>
</reference>
<dbReference type="EMBL" id="WHLY01000002">
    <property type="protein sequence ID" value="MPR33675.1"/>
    <property type="molecule type" value="Genomic_DNA"/>
</dbReference>
<dbReference type="InterPro" id="IPR002909">
    <property type="entry name" value="IPT_dom"/>
</dbReference>
<feature type="chain" id="PRO_5028821526" evidence="1">
    <location>
        <begin position="25"/>
        <end position="363"/>
    </location>
</feature>
<evidence type="ECO:0000259" key="2">
    <source>
        <dbReference type="Pfam" id="PF01833"/>
    </source>
</evidence>
<dbReference type="InterPro" id="IPR014756">
    <property type="entry name" value="Ig_E-set"/>
</dbReference>
<dbReference type="Proteomes" id="UP000479293">
    <property type="component" value="Unassembled WGS sequence"/>
</dbReference>
<dbReference type="Gene3D" id="2.60.40.10">
    <property type="entry name" value="Immunoglobulins"/>
    <property type="match status" value="2"/>
</dbReference>
<feature type="signal peptide" evidence="1">
    <location>
        <begin position="1"/>
        <end position="24"/>
    </location>
</feature>
<keyword evidence="1" id="KW-0732">Signal</keyword>
<dbReference type="PROSITE" id="PS51257">
    <property type="entry name" value="PROKAR_LIPOPROTEIN"/>
    <property type="match status" value="1"/>
</dbReference>
<keyword evidence="4" id="KW-1185">Reference proteome</keyword>
<accession>A0A7C9BIC6</accession>
<evidence type="ECO:0000313" key="4">
    <source>
        <dbReference type="Proteomes" id="UP000479293"/>
    </source>
</evidence>
<organism evidence="3 4">
    <name type="scientific">Salmonirosea aquatica</name>
    <dbReference type="NCBI Taxonomy" id="2654236"/>
    <lineage>
        <taxon>Bacteria</taxon>
        <taxon>Pseudomonadati</taxon>
        <taxon>Bacteroidota</taxon>
        <taxon>Cytophagia</taxon>
        <taxon>Cytophagales</taxon>
        <taxon>Spirosomataceae</taxon>
        <taxon>Salmonirosea</taxon>
    </lineage>
</organism>
<proteinExistence type="predicted"/>
<dbReference type="AlphaFoldDB" id="A0A7C9BIC6"/>
<sequence length="363" mass="39074">MKLHIFNRAAGLGMVMLVAGLALTACEEDTDGTPRFEAGTPVATQIMPDSAASGGIVTLMGTGLGDMRTITFEKQEVPAGFQPTLNTDQALIFRVPTEASGGVQNITFTNSAGKSTTIAFKVLAYPSVSDVSNYNFTKGTVITLTGNNLDDVTSVAVADSVKGISDEATIISKDKKELVVQMPATTLSRGTLSITNGTGRVRTQQEFINMDLSYKIFTDSFGTGFENASWGDAATVSTKESKDGSASLAKTYQKGNWHLAGLSNWSQAIAYSPDYTYITGWIKGASADYTLYVTTDAGKAGFGDFVDANRINVKAGVWNYFKIKLSDMDFWLPGKKLTQVGFRIQGPDKQDETFYFDDILLVK</sequence>
<dbReference type="Pfam" id="PF01833">
    <property type="entry name" value="TIG"/>
    <property type="match status" value="1"/>
</dbReference>
<protein>
    <submittedName>
        <fullName evidence="3">Cell shape determination protein CcmA</fullName>
    </submittedName>
</protein>
<dbReference type="InterPro" id="IPR013783">
    <property type="entry name" value="Ig-like_fold"/>
</dbReference>
<dbReference type="Gene3D" id="2.60.120.260">
    <property type="entry name" value="Galactose-binding domain-like"/>
    <property type="match status" value="1"/>
</dbReference>